<evidence type="ECO:0000256" key="5">
    <source>
        <dbReference type="ARBA" id="ARBA00023136"/>
    </source>
</evidence>
<feature type="transmembrane region" description="Helical" evidence="8">
    <location>
        <begin position="562"/>
        <end position="582"/>
    </location>
</feature>
<dbReference type="InterPro" id="IPR017452">
    <property type="entry name" value="GPCR_Rhodpsn_7TM"/>
</dbReference>
<evidence type="ECO:0000256" key="6">
    <source>
        <dbReference type="ARBA" id="ARBA00023170"/>
    </source>
</evidence>
<reference evidence="10" key="1">
    <citation type="submission" date="2021-02" db="EMBL/GenBank/DDBJ databases">
        <authorList>
            <person name="Nowell W R."/>
        </authorList>
    </citation>
    <scope>NUCLEOTIDE SEQUENCE</scope>
</reference>
<keyword evidence="2 8" id="KW-0812">Transmembrane</keyword>
<feature type="transmembrane region" description="Helical" evidence="8">
    <location>
        <begin position="602"/>
        <end position="624"/>
    </location>
</feature>
<dbReference type="Pfam" id="PF00001">
    <property type="entry name" value="7tm_1"/>
    <property type="match status" value="1"/>
</dbReference>
<evidence type="ECO:0000256" key="3">
    <source>
        <dbReference type="ARBA" id="ARBA00022989"/>
    </source>
</evidence>
<evidence type="ECO:0000256" key="1">
    <source>
        <dbReference type="ARBA" id="ARBA00004141"/>
    </source>
</evidence>
<organism evidence="10 11">
    <name type="scientific">Adineta ricciae</name>
    <name type="common">Rotifer</name>
    <dbReference type="NCBI Taxonomy" id="249248"/>
    <lineage>
        <taxon>Eukaryota</taxon>
        <taxon>Metazoa</taxon>
        <taxon>Spiralia</taxon>
        <taxon>Gnathifera</taxon>
        <taxon>Rotifera</taxon>
        <taxon>Eurotatoria</taxon>
        <taxon>Bdelloidea</taxon>
        <taxon>Adinetida</taxon>
        <taxon>Adinetidae</taxon>
        <taxon>Adineta</taxon>
    </lineage>
</organism>
<feature type="transmembrane region" description="Helical" evidence="8">
    <location>
        <begin position="359"/>
        <end position="382"/>
    </location>
</feature>
<dbReference type="OrthoDB" id="9990906at2759"/>
<dbReference type="SUPFAM" id="SSF69322">
    <property type="entry name" value="Tricorn protease domain 2"/>
    <property type="match status" value="1"/>
</dbReference>
<evidence type="ECO:0000256" key="4">
    <source>
        <dbReference type="ARBA" id="ARBA00023040"/>
    </source>
</evidence>
<feature type="transmembrane region" description="Helical" evidence="8">
    <location>
        <begin position="402"/>
        <end position="420"/>
    </location>
</feature>
<keyword evidence="4" id="KW-0297">G-protein coupled receptor</keyword>
<dbReference type="Gene3D" id="1.20.1070.10">
    <property type="entry name" value="Rhodopsin 7-helix transmembrane proteins"/>
    <property type="match status" value="1"/>
</dbReference>
<evidence type="ECO:0000313" key="10">
    <source>
        <dbReference type="EMBL" id="CAF1292546.1"/>
    </source>
</evidence>
<comment type="caution">
    <text evidence="10">The sequence shown here is derived from an EMBL/GenBank/DDBJ whole genome shotgun (WGS) entry which is preliminary data.</text>
</comment>
<dbReference type="InterPro" id="IPR000276">
    <property type="entry name" value="GPCR_Rhodpsn"/>
</dbReference>
<dbReference type="CDD" id="cd00637">
    <property type="entry name" value="7tm_classA_rhodopsin-like"/>
    <property type="match status" value="1"/>
</dbReference>
<dbReference type="SUPFAM" id="SSF81321">
    <property type="entry name" value="Family A G protein-coupled receptor-like"/>
    <property type="match status" value="1"/>
</dbReference>
<dbReference type="PANTHER" id="PTHR24243">
    <property type="entry name" value="G-PROTEIN COUPLED RECEPTOR"/>
    <property type="match status" value="1"/>
</dbReference>
<keyword evidence="6" id="KW-0675">Receptor</keyword>
<evidence type="ECO:0000256" key="7">
    <source>
        <dbReference type="ARBA" id="ARBA00023224"/>
    </source>
</evidence>
<evidence type="ECO:0000313" key="11">
    <source>
        <dbReference type="Proteomes" id="UP000663852"/>
    </source>
</evidence>
<dbReference type="AlphaFoldDB" id="A0A815D357"/>
<dbReference type="EMBL" id="CAJNOJ010000209">
    <property type="protein sequence ID" value="CAF1292546.1"/>
    <property type="molecule type" value="Genomic_DNA"/>
</dbReference>
<feature type="domain" description="G-protein coupled receptors family 1 profile" evidence="9">
    <location>
        <begin position="340"/>
        <end position="621"/>
    </location>
</feature>
<gene>
    <name evidence="10" type="ORF">EDS130_LOCUS30166</name>
</gene>
<proteinExistence type="predicted"/>
<feature type="transmembrane region" description="Helical" evidence="8">
    <location>
        <begin position="491"/>
        <end position="513"/>
    </location>
</feature>
<keyword evidence="3 8" id="KW-1133">Transmembrane helix</keyword>
<feature type="transmembrane region" description="Helical" evidence="8">
    <location>
        <begin position="441"/>
        <end position="461"/>
    </location>
</feature>
<evidence type="ECO:0000256" key="8">
    <source>
        <dbReference type="SAM" id="Phobius"/>
    </source>
</evidence>
<name>A0A815D357_ADIRI</name>
<keyword evidence="5 8" id="KW-0472">Membrane</keyword>
<evidence type="ECO:0000256" key="2">
    <source>
        <dbReference type="ARBA" id="ARBA00022692"/>
    </source>
</evidence>
<sequence length="639" mass="71974">MRVSMLSIGRLSKAQLLPGRKNQTTWLYNQTSTENCLCTALRYHSVDEIAGLNSFSSNTSCQLILAPPILSPSIIYDIKSTLLLLHPFTDTPCCSDFSWMLDRMKRSGRPSSATVPKPTLLSIDSTNRFLSSMQYKGKFYRFHRTNLSLEGIYSLPAGYICASSIYKRGYIFFGCDTPSALMIFKETNLASPLARINMTQWIRGVSFARNDTLMFVAVQEGDYGVYIYNISWTPQIFVSLAKTFPPIVDQMWTIHTVNDSCVLTTCWSTNEPVYKIQSPTMTSMSWSRKSLPTTKVTGSNSLGEAVTDPCGRIWGVVYGFGIRIYDQSGTILLGNWSLTTGVANILLLDNYEVFHNICVIYLLASSVFDSFVIVVGLLPRLLNGYGVDLSQTFSILCKLRFFFTYYAGYTAACFISLACIERYLTSSTSAYKRQLITKKRAYLSILIVLIFGCVTFGEGFYCIDINQQLFGAPQSCYQLKLNIQCQIADSLLQFIFELLIPALLMIVFGFLTFKNVHNKHSRVNAVQLGDNPLAATVGTRRMSVSQEKRAAQKRDGQLRTMLLVQVAVFVISTFPIGVFKLYSIVTVYQTKSPLKRAIENTIFNISVISLFFNNCITFYIHTLCGQVFRKELFKLFRCA</sequence>
<dbReference type="PROSITE" id="PS50262">
    <property type="entry name" value="G_PROTEIN_RECEP_F1_2"/>
    <property type="match status" value="1"/>
</dbReference>
<evidence type="ECO:0000259" key="9">
    <source>
        <dbReference type="PROSITE" id="PS50262"/>
    </source>
</evidence>
<dbReference type="GO" id="GO:0005886">
    <property type="term" value="C:plasma membrane"/>
    <property type="evidence" value="ECO:0007669"/>
    <property type="project" value="TreeGrafter"/>
</dbReference>
<dbReference type="PANTHER" id="PTHR24243:SF230">
    <property type="entry name" value="G-PROTEIN COUPLED RECEPTORS FAMILY 1 PROFILE DOMAIN-CONTAINING PROTEIN"/>
    <property type="match status" value="1"/>
</dbReference>
<comment type="subcellular location">
    <subcellularLocation>
        <location evidence="1">Membrane</location>
        <topology evidence="1">Multi-pass membrane protein</topology>
    </subcellularLocation>
</comment>
<keyword evidence="7" id="KW-0807">Transducer</keyword>
<dbReference type="Proteomes" id="UP000663852">
    <property type="component" value="Unassembled WGS sequence"/>
</dbReference>
<dbReference type="GO" id="GO:0004930">
    <property type="term" value="F:G protein-coupled receptor activity"/>
    <property type="evidence" value="ECO:0007669"/>
    <property type="project" value="UniProtKB-KW"/>
</dbReference>
<accession>A0A815D357</accession>
<protein>
    <recommendedName>
        <fullName evidence="9">G-protein coupled receptors family 1 profile domain-containing protein</fullName>
    </recommendedName>
</protein>